<dbReference type="AlphaFoldDB" id="A0A5C6AYK2"/>
<evidence type="ECO:0008006" key="5">
    <source>
        <dbReference type="Google" id="ProtNLM"/>
    </source>
</evidence>
<feature type="compositionally biased region" description="Basic and acidic residues" evidence="1">
    <location>
        <begin position="150"/>
        <end position="159"/>
    </location>
</feature>
<feature type="compositionally biased region" description="Gly residues" evidence="1">
    <location>
        <begin position="313"/>
        <end position="329"/>
    </location>
</feature>
<organism evidence="3 4">
    <name type="scientific">Stieleria varia</name>
    <dbReference type="NCBI Taxonomy" id="2528005"/>
    <lineage>
        <taxon>Bacteria</taxon>
        <taxon>Pseudomonadati</taxon>
        <taxon>Planctomycetota</taxon>
        <taxon>Planctomycetia</taxon>
        <taxon>Pirellulales</taxon>
        <taxon>Pirellulaceae</taxon>
        <taxon>Stieleria</taxon>
    </lineage>
</organism>
<comment type="caution">
    <text evidence="3">The sequence shown here is derived from an EMBL/GenBank/DDBJ whole genome shotgun (WGS) entry which is preliminary data.</text>
</comment>
<evidence type="ECO:0000256" key="2">
    <source>
        <dbReference type="SAM" id="SignalP"/>
    </source>
</evidence>
<gene>
    <name evidence="3" type="ORF">Pla52n_27930</name>
</gene>
<feature type="region of interest" description="Disordered" evidence="1">
    <location>
        <begin position="285"/>
        <end position="329"/>
    </location>
</feature>
<evidence type="ECO:0000256" key="1">
    <source>
        <dbReference type="SAM" id="MobiDB-lite"/>
    </source>
</evidence>
<protein>
    <recommendedName>
        <fullName evidence="5">Cna protein B-type domain protein</fullName>
    </recommendedName>
</protein>
<dbReference type="EMBL" id="SJPN01000003">
    <property type="protein sequence ID" value="TWU04750.1"/>
    <property type="molecule type" value="Genomic_DNA"/>
</dbReference>
<keyword evidence="2" id="KW-0732">Signal</keyword>
<accession>A0A5C6AYK2</accession>
<feature type="chain" id="PRO_5022947565" description="Cna protein B-type domain protein" evidence="2">
    <location>
        <begin position="29"/>
        <end position="369"/>
    </location>
</feature>
<keyword evidence="4" id="KW-1185">Reference proteome</keyword>
<sequence length="369" mass="37553" precursor="true">MKRFSLTSAIFAALFGLLGFAVATPASADGEIRQWVGASGDGVVEGRILVPVSTGDAEAVQGAEVLLRSGNGTVYKAESRTDETGRFRFIQVPTGAYTVISRGDRSFLCGVLHVVPEDVAGGTLSIDIPAARLDRTTIKTAVLRYLDPSREPQDVRTDLPPESMTSSGAPMQVAVSQGGLSGRLMRDAWSGAEMTNVFIFKDGVEVRRTVTEMDGKFRIDELETGVYSLIGAGPHGFCAVGFELLDPLALSSVQIVSESQKAFVALADEVPSVLSVQLAPPGAASILSDESESEEVATSDAAATDDLGAYGPMSGGGTPGGGGGFSGGGGGSGDLGALAGLAGLGAAIAVVTADDDGVVTSSPPSPIVP</sequence>
<dbReference type="SUPFAM" id="SSF49478">
    <property type="entry name" value="Cna protein B-type domain"/>
    <property type="match status" value="1"/>
</dbReference>
<dbReference type="OrthoDB" id="250040at2"/>
<proteinExistence type="predicted"/>
<feature type="region of interest" description="Disordered" evidence="1">
    <location>
        <begin position="150"/>
        <end position="169"/>
    </location>
</feature>
<evidence type="ECO:0000313" key="4">
    <source>
        <dbReference type="Proteomes" id="UP000320176"/>
    </source>
</evidence>
<dbReference type="InterPro" id="IPR013783">
    <property type="entry name" value="Ig-like_fold"/>
</dbReference>
<dbReference type="RefSeq" id="WP_146520115.1">
    <property type="nucleotide sequence ID" value="NZ_CP151726.1"/>
</dbReference>
<name>A0A5C6AYK2_9BACT</name>
<dbReference type="Proteomes" id="UP000320176">
    <property type="component" value="Unassembled WGS sequence"/>
</dbReference>
<reference evidence="3 4" key="1">
    <citation type="submission" date="2019-02" db="EMBL/GenBank/DDBJ databases">
        <title>Deep-cultivation of Planctomycetes and their phenomic and genomic characterization uncovers novel biology.</title>
        <authorList>
            <person name="Wiegand S."/>
            <person name="Jogler M."/>
            <person name="Boedeker C."/>
            <person name="Pinto D."/>
            <person name="Vollmers J."/>
            <person name="Rivas-Marin E."/>
            <person name="Kohn T."/>
            <person name="Peeters S.H."/>
            <person name="Heuer A."/>
            <person name="Rast P."/>
            <person name="Oberbeckmann S."/>
            <person name="Bunk B."/>
            <person name="Jeske O."/>
            <person name="Meyerdierks A."/>
            <person name="Storesund J.E."/>
            <person name="Kallscheuer N."/>
            <person name="Luecker S."/>
            <person name="Lage O.M."/>
            <person name="Pohl T."/>
            <person name="Merkel B.J."/>
            <person name="Hornburger P."/>
            <person name="Mueller R.-W."/>
            <person name="Bruemmer F."/>
            <person name="Labrenz M."/>
            <person name="Spormann A.M."/>
            <person name="Op Den Camp H."/>
            <person name="Overmann J."/>
            <person name="Amann R."/>
            <person name="Jetten M.S.M."/>
            <person name="Mascher T."/>
            <person name="Medema M.H."/>
            <person name="Devos D.P."/>
            <person name="Kaster A.-K."/>
            <person name="Ovreas L."/>
            <person name="Rohde M."/>
            <person name="Galperin M.Y."/>
            <person name="Jogler C."/>
        </authorList>
    </citation>
    <scope>NUCLEOTIDE SEQUENCE [LARGE SCALE GENOMIC DNA]</scope>
    <source>
        <strain evidence="3 4">Pla52n</strain>
    </source>
</reference>
<evidence type="ECO:0000313" key="3">
    <source>
        <dbReference type="EMBL" id="TWU04750.1"/>
    </source>
</evidence>
<feature type="signal peptide" evidence="2">
    <location>
        <begin position="1"/>
        <end position="28"/>
    </location>
</feature>
<dbReference type="Gene3D" id="2.60.40.10">
    <property type="entry name" value="Immunoglobulins"/>
    <property type="match status" value="1"/>
</dbReference>